<feature type="compositionally biased region" description="Polar residues" evidence="1">
    <location>
        <begin position="43"/>
        <end position="52"/>
    </location>
</feature>
<feature type="region of interest" description="Disordered" evidence="1">
    <location>
        <begin position="1"/>
        <end position="104"/>
    </location>
</feature>
<feature type="compositionally biased region" description="Polar residues" evidence="1">
    <location>
        <begin position="82"/>
        <end position="104"/>
    </location>
</feature>
<reference evidence="2" key="1">
    <citation type="submission" date="2022-01" db="EMBL/GenBank/DDBJ databases">
        <authorList>
            <person name="Braso-Vives M."/>
        </authorList>
    </citation>
    <scope>NUCLEOTIDE SEQUENCE</scope>
</reference>
<proteinExistence type="predicted"/>
<keyword evidence="3" id="KW-1185">Reference proteome</keyword>
<sequence length="104" mass="11301">MALSGQDCGNISLHGIEETRTSRNNPRTVTGQQEMTTRDKKQSQSANSATTGHSRREDEEAKTRHGEGQLAHLSRGPEDNNDPSTSDGDSSMMQIATWTPDSSV</sequence>
<organism evidence="2 3">
    <name type="scientific">Branchiostoma lanceolatum</name>
    <name type="common">Common lancelet</name>
    <name type="synonym">Amphioxus lanceolatum</name>
    <dbReference type="NCBI Taxonomy" id="7740"/>
    <lineage>
        <taxon>Eukaryota</taxon>
        <taxon>Metazoa</taxon>
        <taxon>Chordata</taxon>
        <taxon>Cephalochordata</taxon>
        <taxon>Leptocardii</taxon>
        <taxon>Amphioxiformes</taxon>
        <taxon>Branchiostomatidae</taxon>
        <taxon>Branchiostoma</taxon>
    </lineage>
</organism>
<dbReference type="EMBL" id="OV696695">
    <property type="protein sequence ID" value="CAH1239186.1"/>
    <property type="molecule type" value="Genomic_DNA"/>
</dbReference>
<gene>
    <name evidence="2" type="primary">Hypp5752</name>
    <name evidence="2" type="ORF">BLAG_LOCUS3549</name>
</gene>
<protein>
    <submittedName>
        <fullName evidence="2">Hypp5752 protein</fullName>
    </submittedName>
</protein>
<dbReference type="Proteomes" id="UP000838412">
    <property type="component" value="Chromosome 10"/>
</dbReference>
<feature type="compositionally biased region" description="Basic and acidic residues" evidence="1">
    <location>
        <begin position="54"/>
        <end position="67"/>
    </location>
</feature>
<evidence type="ECO:0000256" key="1">
    <source>
        <dbReference type="SAM" id="MobiDB-lite"/>
    </source>
</evidence>
<feature type="compositionally biased region" description="Polar residues" evidence="1">
    <location>
        <begin position="22"/>
        <end position="35"/>
    </location>
</feature>
<dbReference type="AlphaFoldDB" id="A0A8J9VYQ7"/>
<evidence type="ECO:0000313" key="3">
    <source>
        <dbReference type="Proteomes" id="UP000838412"/>
    </source>
</evidence>
<accession>A0A8J9VYQ7</accession>
<evidence type="ECO:0000313" key="2">
    <source>
        <dbReference type="EMBL" id="CAH1239186.1"/>
    </source>
</evidence>
<name>A0A8J9VYQ7_BRALA</name>